<dbReference type="EMBL" id="CP022203">
    <property type="protein sequence ID" value="ATB49754.1"/>
    <property type="molecule type" value="Genomic_DNA"/>
</dbReference>
<evidence type="ECO:0000259" key="1">
    <source>
        <dbReference type="PROSITE" id="PS50801"/>
    </source>
</evidence>
<evidence type="ECO:0000313" key="3">
    <source>
        <dbReference type="Proteomes" id="UP000217343"/>
    </source>
</evidence>
<dbReference type="Gene3D" id="3.30.750.24">
    <property type="entry name" value="STAS domain"/>
    <property type="match status" value="1"/>
</dbReference>
<proteinExistence type="predicted"/>
<dbReference type="Pfam" id="PF01740">
    <property type="entry name" value="STAS"/>
    <property type="match status" value="1"/>
</dbReference>
<reference evidence="2 3" key="1">
    <citation type="submission" date="2017-06" db="EMBL/GenBank/DDBJ databases">
        <title>Sequencing and comparative analysis of myxobacterial genomes.</title>
        <authorList>
            <person name="Rupp O."/>
            <person name="Goesmann A."/>
            <person name="Sogaard-Andersen L."/>
        </authorList>
    </citation>
    <scope>NUCLEOTIDE SEQUENCE [LARGE SCALE GENOMIC DNA]</scope>
    <source>
        <strain evidence="2 3">DSM 14697</strain>
    </source>
</reference>
<dbReference type="InterPro" id="IPR002645">
    <property type="entry name" value="STAS_dom"/>
</dbReference>
<dbReference type="KEGG" id="mmas:MYMAC_005408"/>
<organism evidence="2 3">
    <name type="scientific">Corallococcus macrosporus DSM 14697</name>
    <dbReference type="NCBI Taxonomy" id="1189310"/>
    <lineage>
        <taxon>Bacteria</taxon>
        <taxon>Pseudomonadati</taxon>
        <taxon>Myxococcota</taxon>
        <taxon>Myxococcia</taxon>
        <taxon>Myxococcales</taxon>
        <taxon>Cystobacterineae</taxon>
        <taxon>Myxococcaceae</taxon>
        <taxon>Corallococcus</taxon>
    </lineage>
</organism>
<sequence>MKVDRTPKYREGGKRMNQVLEVRPGLAGAAMAAGRVETLMLEGELSEQDLLELCDDLGRKLNRGTRQVVLDFGDVGHLNYRGVKPLMARTDAFRRAGGDVKLSGLSPYLAAIFRAAGAHDCFEIYPHMNDARAAFALARAPFV</sequence>
<keyword evidence="3" id="KW-1185">Reference proteome</keyword>
<feature type="domain" description="STAS" evidence="1">
    <location>
        <begin position="39"/>
        <end position="135"/>
    </location>
</feature>
<dbReference type="PROSITE" id="PS50801">
    <property type="entry name" value="STAS"/>
    <property type="match status" value="1"/>
</dbReference>
<dbReference type="AlphaFoldDB" id="A0A250K0X1"/>
<evidence type="ECO:0000313" key="2">
    <source>
        <dbReference type="EMBL" id="ATB49754.1"/>
    </source>
</evidence>
<dbReference type="InterPro" id="IPR036513">
    <property type="entry name" value="STAS_dom_sf"/>
</dbReference>
<accession>A0A250K0X1</accession>
<gene>
    <name evidence="2" type="ORF">MYMAC_005408</name>
</gene>
<dbReference type="CDD" id="cd07043">
    <property type="entry name" value="STAS_anti-anti-sigma_factors"/>
    <property type="match status" value="1"/>
</dbReference>
<dbReference type="Proteomes" id="UP000217343">
    <property type="component" value="Chromosome"/>
</dbReference>
<protein>
    <submittedName>
        <fullName evidence="2">Anti-sigma factor antagonist</fullName>
    </submittedName>
</protein>
<dbReference type="SUPFAM" id="SSF52091">
    <property type="entry name" value="SpoIIaa-like"/>
    <property type="match status" value="1"/>
</dbReference>
<name>A0A250K0X1_9BACT</name>